<dbReference type="EMBL" id="LNIX01000006">
    <property type="protein sequence ID" value="OXA53246.1"/>
    <property type="molecule type" value="Genomic_DNA"/>
</dbReference>
<dbReference type="PANTHER" id="PTHR33524">
    <property type="entry name" value="C5ORF35"/>
    <property type="match status" value="1"/>
</dbReference>
<reference evidence="1 2" key="1">
    <citation type="submission" date="2015-12" db="EMBL/GenBank/DDBJ databases">
        <title>The genome of Folsomia candida.</title>
        <authorList>
            <person name="Faddeeva A."/>
            <person name="Derks M.F."/>
            <person name="Anvar Y."/>
            <person name="Smit S."/>
            <person name="Van Straalen N."/>
            <person name="Roelofs D."/>
        </authorList>
    </citation>
    <scope>NUCLEOTIDE SEQUENCE [LARGE SCALE GENOMIC DNA]</scope>
    <source>
        <strain evidence="1 2">VU population</strain>
        <tissue evidence="1">Whole body</tissue>
    </source>
</reference>
<dbReference type="AlphaFoldDB" id="A0A226E9F4"/>
<evidence type="ECO:0000313" key="1">
    <source>
        <dbReference type="EMBL" id="OXA53246.1"/>
    </source>
</evidence>
<accession>A0A226E9F4</accession>
<evidence type="ECO:0000313" key="2">
    <source>
        <dbReference type="Proteomes" id="UP000198287"/>
    </source>
</evidence>
<dbReference type="PANTHER" id="PTHR33524:SF2">
    <property type="entry name" value="SET DOMAIN-CONTAINING PROTEIN 9"/>
    <property type="match status" value="1"/>
</dbReference>
<comment type="caution">
    <text evidence="1">The sequence shown here is derived from an EMBL/GenBank/DDBJ whole genome shotgun (WGS) entry which is preliminary data.</text>
</comment>
<keyword evidence="2" id="KW-1185">Reference proteome</keyword>
<gene>
    <name evidence="1" type="ORF">Fcan01_12103</name>
</gene>
<organism evidence="1 2">
    <name type="scientific">Folsomia candida</name>
    <name type="common">Springtail</name>
    <dbReference type="NCBI Taxonomy" id="158441"/>
    <lineage>
        <taxon>Eukaryota</taxon>
        <taxon>Metazoa</taxon>
        <taxon>Ecdysozoa</taxon>
        <taxon>Arthropoda</taxon>
        <taxon>Hexapoda</taxon>
        <taxon>Collembola</taxon>
        <taxon>Entomobryomorpha</taxon>
        <taxon>Isotomoidea</taxon>
        <taxon>Isotomidae</taxon>
        <taxon>Proisotominae</taxon>
        <taxon>Folsomia</taxon>
    </lineage>
</organism>
<dbReference type="Proteomes" id="UP000198287">
    <property type="component" value="Unassembled WGS sequence"/>
</dbReference>
<proteinExistence type="predicted"/>
<dbReference type="OMA" id="YQPYEPI"/>
<name>A0A226E9F4_FOLCA</name>
<sequence>MNKWISKWWKSYKYRFVPWIALNVKRHESSPLAAPLVQSSAQKDENAAENSVKWAKDKPVQNVPVHHLRKSEEKLITDDQLTRILIDYFAKCLPQNDWNEEMDFSKMSAHNKNVMKDHFGFIVERKKSQVSADAGTGVFVSDGVAKAGSIVGKFYTLFLHAIFYKFFNTLYCGTLYMPSEPLFFPSLGNKYIFRCSDGIHIDGNDKWISKSIYKSCSARDRFDWDTPACDTSWLTPTPINPLNIGQFVNNRSHSQLNNVIYQECSLTWDISSSAIRLSNVSLRSGEVGDDKFIFGGAHSASTFNSRCTRLLFPSHLAGFLPNVWLDPTHSREWRGIRLVPLVALRDIGPGEEVLSSYFTVVHPDSAPLTAKKNTRQIT</sequence>
<dbReference type="InterPro" id="IPR040415">
    <property type="entry name" value="SETD9"/>
</dbReference>
<dbReference type="OrthoDB" id="442460at2759"/>
<protein>
    <submittedName>
        <fullName evidence="1">SET domain-containing protein 9</fullName>
    </submittedName>
</protein>
<dbReference type="CDD" id="cd10537">
    <property type="entry name" value="SET_SETD9"/>
    <property type="match status" value="1"/>
</dbReference>